<feature type="transmembrane region" description="Helical" evidence="12">
    <location>
        <begin position="171"/>
        <end position="193"/>
    </location>
</feature>
<reference evidence="15" key="1">
    <citation type="submission" date="2015-02" db="EMBL/GenBank/DDBJ databases">
        <title>Genome sequencing for Strongylocentrotus purpuratus.</title>
        <authorList>
            <person name="Murali S."/>
            <person name="Liu Y."/>
            <person name="Vee V."/>
            <person name="English A."/>
            <person name="Wang M."/>
            <person name="Skinner E."/>
            <person name="Han Y."/>
            <person name="Muzny D.M."/>
            <person name="Worley K.C."/>
            <person name="Gibbs R.A."/>
        </authorList>
    </citation>
    <scope>NUCLEOTIDE SEQUENCE</scope>
</reference>
<name>A0A7M7RHF1_STRPU</name>
<feature type="transmembrane region" description="Helical" evidence="12">
    <location>
        <begin position="28"/>
        <end position="52"/>
    </location>
</feature>
<dbReference type="PROSITE" id="PS50939">
    <property type="entry name" value="CYTOCHROME_B561"/>
    <property type="match status" value="1"/>
</dbReference>
<feature type="transmembrane region" description="Helical" evidence="12">
    <location>
        <begin position="58"/>
        <end position="80"/>
    </location>
</feature>
<evidence type="ECO:0000256" key="6">
    <source>
        <dbReference type="ARBA" id="ARBA00022723"/>
    </source>
</evidence>
<dbReference type="Proteomes" id="UP000007110">
    <property type="component" value="Unassembled WGS sequence"/>
</dbReference>
<keyword evidence="10 12" id="KW-0472">Membrane</keyword>
<evidence type="ECO:0000256" key="9">
    <source>
        <dbReference type="ARBA" id="ARBA00023004"/>
    </source>
</evidence>
<feature type="transmembrane region" description="Helical" evidence="12">
    <location>
        <begin position="205"/>
        <end position="225"/>
    </location>
</feature>
<evidence type="ECO:0000313" key="14">
    <source>
        <dbReference type="EnsemblMetazoa" id="XP_798124"/>
    </source>
</evidence>
<dbReference type="AlphaFoldDB" id="A0A7M7RHF1"/>
<keyword evidence="7" id="KW-0249">Electron transport</keyword>
<keyword evidence="3" id="KW-0813">Transport</keyword>
<evidence type="ECO:0000256" key="8">
    <source>
        <dbReference type="ARBA" id="ARBA00022989"/>
    </source>
</evidence>
<keyword evidence="8 12" id="KW-1133">Transmembrane helix</keyword>
<dbReference type="CDD" id="cd08761">
    <property type="entry name" value="Cyt_b561_CYB561D2_like"/>
    <property type="match status" value="1"/>
</dbReference>
<dbReference type="Gene3D" id="1.20.120.1770">
    <property type="match status" value="1"/>
</dbReference>
<dbReference type="RefSeq" id="XP_798124.3">
    <property type="nucleotide sequence ID" value="XM_793031.5"/>
</dbReference>
<evidence type="ECO:0000256" key="2">
    <source>
        <dbReference type="ARBA" id="ARBA00004141"/>
    </source>
</evidence>
<dbReference type="InterPro" id="IPR036259">
    <property type="entry name" value="MFS_trans_sf"/>
</dbReference>
<organism evidence="14 15">
    <name type="scientific">Strongylocentrotus purpuratus</name>
    <name type="common">Purple sea urchin</name>
    <dbReference type="NCBI Taxonomy" id="7668"/>
    <lineage>
        <taxon>Eukaryota</taxon>
        <taxon>Metazoa</taxon>
        <taxon>Echinodermata</taxon>
        <taxon>Eleutherozoa</taxon>
        <taxon>Echinozoa</taxon>
        <taxon>Echinoidea</taxon>
        <taxon>Euechinoidea</taxon>
        <taxon>Echinacea</taxon>
        <taxon>Camarodonta</taxon>
        <taxon>Echinidea</taxon>
        <taxon>Strongylocentrotidae</taxon>
        <taxon>Strongylocentrotus</taxon>
    </lineage>
</organism>
<evidence type="ECO:0000256" key="5">
    <source>
        <dbReference type="ARBA" id="ARBA00022692"/>
    </source>
</evidence>
<feature type="transmembrane region" description="Helical" evidence="12">
    <location>
        <begin position="100"/>
        <end position="119"/>
    </location>
</feature>
<dbReference type="InParanoid" id="A0A7M7RHF1"/>
<evidence type="ECO:0000259" key="13">
    <source>
        <dbReference type="PROSITE" id="PS50939"/>
    </source>
</evidence>
<keyword evidence="9" id="KW-0408">Iron</keyword>
<keyword evidence="5 12" id="KW-0812">Transmembrane</keyword>
<dbReference type="GeneID" id="593561"/>
<dbReference type="PANTHER" id="PTHR15422">
    <property type="entry name" value="OS05G0565100 PROTEIN"/>
    <property type="match status" value="1"/>
</dbReference>
<dbReference type="SMART" id="SM00665">
    <property type="entry name" value="B561"/>
    <property type="match status" value="1"/>
</dbReference>
<keyword evidence="4" id="KW-0349">Heme</keyword>
<sequence>MEDRSKNNTSQRLPPIILDRKRSCWGRFCEIIGMVSHLVAISFTGFVIYLAWPLTNLFSWHPILMSIAFAFLMSESIMFFSSESTLIPKINRKSKVSYHWITMTTAIACALIGFAIIFINKVLHDKPHFKSWHGTMGLIVIIYVCLQAIGGAFQLFPKFTNKYVKLADLKLYHATSGLCLFVLVMTTLVLALYSNWTQKNTGETGWYFLLGCLMWLTTVITNQVTTEYIPRAFKKPSSQY</sequence>
<feature type="domain" description="Cytochrome b561" evidence="13">
    <location>
        <begin position="28"/>
        <end position="229"/>
    </location>
</feature>
<evidence type="ECO:0000256" key="10">
    <source>
        <dbReference type="ARBA" id="ARBA00023136"/>
    </source>
</evidence>
<dbReference type="PANTHER" id="PTHR15422:SF45">
    <property type="entry name" value="CYTOCHROME B561 DOMAIN-CONTAINING PROTEIN"/>
    <property type="match status" value="1"/>
</dbReference>
<reference evidence="14" key="2">
    <citation type="submission" date="2021-01" db="UniProtKB">
        <authorList>
            <consortium name="EnsemblMetazoa"/>
        </authorList>
    </citation>
    <scope>IDENTIFICATION</scope>
</reference>
<evidence type="ECO:0000256" key="1">
    <source>
        <dbReference type="ARBA" id="ARBA00001970"/>
    </source>
</evidence>
<dbReference type="GO" id="GO:0140575">
    <property type="term" value="F:transmembrane monodehydroascorbate reductase activity"/>
    <property type="evidence" value="ECO:0007669"/>
    <property type="project" value="InterPro"/>
</dbReference>
<dbReference type="OrthoDB" id="432881at2759"/>
<protein>
    <recommendedName>
        <fullName evidence="11">ascorbate ferrireductase (transmembrane)</fullName>
        <ecNumber evidence="11">7.2.1.3</ecNumber>
    </recommendedName>
</protein>
<dbReference type="GO" id="GO:0046872">
    <property type="term" value="F:metal ion binding"/>
    <property type="evidence" value="ECO:0007669"/>
    <property type="project" value="UniProtKB-KW"/>
</dbReference>
<dbReference type="OMA" id="IFYNKHL"/>
<comment type="cofactor">
    <cofactor evidence="1">
        <name>heme b</name>
        <dbReference type="ChEBI" id="CHEBI:60344"/>
    </cofactor>
</comment>
<dbReference type="EC" id="7.2.1.3" evidence="11"/>
<evidence type="ECO:0000256" key="3">
    <source>
        <dbReference type="ARBA" id="ARBA00022448"/>
    </source>
</evidence>
<accession>A0A7M7RHF1</accession>
<keyword evidence="6" id="KW-0479">Metal-binding</keyword>
<proteinExistence type="predicted"/>
<dbReference type="InterPro" id="IPR006593">
    <property type="entry name" value="Cyt_b561/ferric_Rdtase_TM"/>
</dbReference>
<dbReference type="Pfam" id="PF03188">
    <property type="entry name" value="Cytochrom_B561"/>
    <property type="match status" value="1"/>
</dbReference>
<evidence type="ECO:0000256" key="11">
    <source>
        <dbReference type="ARBA" id="ARBA00024225"/>
    </source>
</evidence>
<dbReference type="SUPFAM" id="SSF103473">
    <property type="entry name" value="MFS general substrate transporter"/>
    <property type="match status" value="1"/>
</dbReference>
<comment type="subcellular location">
    <subcellularLocation>
        <location evidence="2">Membrane</location>
        <topology evidence="2">Multi-pass membrane protein</topology>
    </subcellularLocation>
</comment>
<evidence type="ECO:0000256" key="12">
    <source>
        <dbReference type="SAM" id="Phobius"/>
    </source>
</evidence>
<keyword evidence="15" id="KW-1185">Reference proteome</keyword>
<evidence type="ECO:0000256" key="7">
    <source>
        <dbReference type="ARBA" id="ARBA00022982"/>
    </source>
</evidence>
<dbReference type="GO" id="GO:0016020">
    <property type="term" value="C:membrane"/>
    <property type="evidence" value="ECO:0007669"/>
    <property type="project" value="UniProtKB-SubCell"/>
</dbReference>
<evidence type="ECO:0000256" key="4">
    <source>
        <dbReference type="ARBA" id="ARBA00022617"/>
    </source>
</evidence>
<dbReference type="InterPro" id="IPR045150">
    <property type="entry name" value="CYB561D1/2"/>
</dbReference>
<dbReference type="CTD" id="11068"/>
<feature type="transmembrane region" description="Helical" evidence="12">
    <location>
        <begin position="131"/>
        <end position="150"/>
    </location>
</feature>
<evidence type="ECO:0000313" key="15">
    <source>
        <dbReference type="Proteomes" id="UP000007110"/>
    </source>
</evidence>
<dbReference type="EnsemblMetazoa" id="XM_793031">
    <property type="protein sequence ID" value="XP_798124"/>
    <property type="gene ID" value="LOC593561"/>
</dbReference>
<dbReference type="KEGG" id="spu:593561"/>
<dbReference type="GO" id="GO:0140571">
    <property type="term" value="F:transmembrane ascorbate ferrireductase activity"/>
    <property type="evidence" value="ECO:0007669"/>
    <property type="project" value="UniProtKB-EC"/>
</dbReference>